<dbReference type="Proteomes" id="UP001177260">
    <property type="component" value="Unassembled WGS sequence"/>
</dbReference>
<evidence type="ECO:0000313" key="1">
    <source>
        <dbReference type="EMBL" id="KAK1139321.1"/>
    </source>
</evidence>
<proteinExistence type="predicted"/>
<comment type="caution">
    <text evidence="1">The sequence shown here is derived from an EMBL/GenBank/DDBJ whole genome shotgun (WGS) entry which is preliminary data.</text>
</comment>
<protein>
    <submittedName>
        <fullName evidence="1">Uncharacterized protein</fullName>
    </submittedName>
</protein>
<gene>
    <name evidence="1" type="ORF">N8T08_001092</name>
</gene>
<sequence>MAPSEASILSNFLLTPASLPTVMSLQKFTELFPKRLRSHPHIRVLYRELQQLREQDMDLVNENIDKEIDQGEIQKADLRKAMMEAGVDGLSADDQREMGLDIQLFGQTSTAAPREYHSMPSLLSAMEAACSSIEQDIESVDKDASNLFSELNSTVGELSDLRYGKMQGPAGTTGEEVVNEAIKGLRNLEDACYKNNA</sequence>
<accession>A0ACC3ANW3</accession>
<dbReference type="EMBL" id="JAOPJF010000111">
    <property type="protein sequence ID" value="KAK1139321.1"/>
    <property type="molecule type" value="Genomic_DNA"/>
</dbReference>
<organism evidence="1 2">
    <name type="scientific">Aspergillus melleus</name>
    <dbReference type="NCBI Taxonomy" id="138277"/>
    <lineage>
        <taxon>Eukaryota</taxon>
        <taxon>Fungi</taxon>
        <taxon>Dikarya</taxon>
        <taxon>Ascomycota</taxon>
        <taxon>Pezizomycotina</taxon>
        <taxon>Eurotiomycetes</taxon>
        <taxon>Eurotiomycetidae</taxon>
        <taxon>Eurotiales</taxon>
        <taxon>Aspergillaceae</taxon>
        <taxon>Aspergillus</taxon>
        <taxon>Aspergillus subgen. Circumdati</taxon>
    </lineage>
</organism>
<reference evidence="1 2" key="1">
    <citation type="journal article" date="2023" name="ACS Omega">
        <title>Identification of the Neoaspergillic Acid Biosynthesis Gene Cluster by Establishing an In Vitro CRISPR-Ribonucleoprotein Genetic System in Aspergillus melleus.</title>
        <authorList>
            <person name="Yuan B."/>
            <person name="Grau M.F."/>
            <person name="Murata R.M."/>
            <person name="Torok T."/>
            <person name="Venkateswaran K."/>
            <person name="Stajich J.E."/>
            <person name="Wang C.C.C."/>
        </authorList>
    </citation>
    <scope>NUCLEOTIDE SEQUENCE [LARGE SCALE GENOMIC DNA]</scope>
    <source>
        <strain evidence="1 2">IMV 1140</strain>
    </source>
</reference>
<keyword evidence="2" id="KW-1185">Reference proteome</keyword>
<name>A0ACC3ANW3_9EURO</name>
<evidence type="ECO:0000313" key="2">
    <source>
        <dbReference type="Proteomes" id="UP001177260"/>
    </source>
</evidence>